<reference evidence="2 3" key="1">
    <citation type="journal article" date="2016" name="Nat. Commun.">
        <title>Thousands of microbial genomes shed light on interconnected biogeochemical processes in an aquifer system.</title>
        <authorList>
            <person name="Anantharaman K."/>
            <person name="Brown C.T."/>
            <person name="Hug L.A."/>
            <person name="Sharon I."/>
            <person name="Castelle C.J."/>
            <person name="Probst A.J."/>
            <person name="Thomas B.C."/>
            <person name="Singh A."/>
            <person name="Wilkins M.J."/>
            <person name="Karaoz U."/>
            <person name="Brodie E.L."/>
            <person name="Williams K.H."/>
            <person name="Hubbard S.S."/>
            <person name="Banfield J.F."/>
        </authorList>
    </citation>
    <scope>NUCLEOTIDE SEQUENCE [LARGE SCALE GENOMIC DNA]</scope>
</reference>
<feature type="transmembrane region" description="Helical" evidence="1">
    <location>
        <begin position="54"/>
        <end position="72"/>
    </location>
</feature>
<proteinExistence type="predicted"/>
<name>A0A1F7I7D6_9BACT</name>
<comment type="caution">
    <text evidence="2">The sequence shown here is derived from an EMBL/GenBank/DDBJ whole genome shotgun (WGS) entry which is preliminary data.</text>
</comment>
<sequence length="123" mass="13920">MNWISGLERINRKIIFAGLSFILIIFLLVAVFLKNNQNKNESFKKTIRVKIQPTVTITIVPTITVIPTVLPIKSSSKILFGIGSQAGPALDYRLVQEAPVHMLTSWYNGTKDLEWMQVYTTLL</sequence>
<evidence type="ECO:0000313" key="3">
    <source>
        <dbReference type="Proteomes" id="UP000179270"/>
    </source>
</evidence>
<gene>
    <name evidence="2" type="ORF">A3A74_00455</name>
</gene>
<feature type="transmembrane region" description="Helical" evidence="1">
    <location>
        <begin position="14"/>
        <end position="33"/>
    </location>
</feature>
<protein>
    <submittedName>
        <fullName evidence="2">Uncharacterized protein</fullName>
    </submittedName>
</protein>
<dbReference type="EMBL" id="MGAF01000053">
    <property type="protein sequence ID" value="OGK39289.1"/>
    <property type="molecule type" value="Genomic_DNA"/>
</dbReference>
<organism evidence="2 3">
    <name type="scientific">Candidatus Roizmanbacteria bacterium RIFCSPLOWO2_01_FULL_35_13</name>
    <dbReference type="NCBI Taxonomy" id="1802055"/>
    <lineage>
        <taxon>Bacteria</taxon>
        <taxon>Candidatus Roizmaniibacteriota</taxon>
    </lineage>
</organism>
<evidence type="ECO:0000256" key="1">
    <source>
        <dbReference type="SAM" id="Phobius"/>
    </source>
</evidence>
<keyword evidence="1" id="KW-1133">Transmembrane helix</keyword>
<keyword evidence="1" id="KW-0812">Transmembrane</keyword>
<dbReference type="AlphaFoldDB" id="A0A1F7I7D6"/>
<keyword evidence="1" id="KW-0472">Membrane</keyword>
<accession>A0A1F7I7D6</accession>
<dbReference type="Proteomes" id="UP000179270">
    <property type="component" value="Unassembled WGS sequence"/>
</dbReference>
<evidence type="ECO:0000313" key="2">
    <source>
        <dbReference type="EMBL" id="OGK39289.1"/>
    </source>
</evidence>